<feature type="transmembrane region" description="Helical" evidence="1">
    <location>
        <begin position="147"/>
        <end position="169"/>
    </location>
</feature>
<dbReference type="EMBL" id="JBHMAG010000018">
    <property type="protein sequence ID" value="MFB9755387.1"/>
    <property type="molecule type" value="Genomic_DNA"/>
</dbReference>
<keyword evidence="1" id="KW-0472">Membrane</keyword>
<keyword evidence="1" id="KW-1133">Transmembrane helix</keyword>
<evidence type="ECO:0000313" key="3">
    <source>
        <dbReference type="Proteomes" id="UP001589619"/>
    </source>
</evidence>
<gene>
    <name evidence="2" type="ORF">ACFFNY_27745</name>
</gene>
<keyword evidence="3" id="KW-1185">Reference proteome</keyword>
<dbReference type="RefSeq" id="WP_344908286.1">
    <property type="nucleotide sequence ID" value="NZ_BAAAYO010000006.1"/>
</dbReference>
<evidence type="ECO:0000313" key="2">
    <source>
        <dbReference type="EMBL" id="MFB9755387.1"/>
    </source>
</evidence>
<protein>
    <recommendedName>
        <fullName evidence="4">DUF4386 family protein</fullName>
    </recommendedName>
</protein>
<feature type="transmembrane region" description="Helical" evidence="1">
    <location>
        <begin position="93"/>
        <end position="112"/>
    </location>
</feature>
<feature type="transmembrane region" description="Helical" evidence="1">
    <location>
        <begin position="20"/>
        <end position="40"/>
    </location>
</feature>
<dbReference type="Proteomes" id="UP001589619">
    <property type="component" value="Unassembled WGS sequence"/>
</dbReference>
<accession>A0ABV5W490</accession>
<comment type="caution">
    <text evidence="2">The sequence shown here is derived from an EMBL/GenBank/DDBJ whole genome shotgun (WGS) entry which is preliminary data.</text>
</comment>
<evidence type="ECO:0008006" key="4">
    <source>
        <dbReference type="Google" id="ProtNLM"/>
    </source>
</evidence>
<feature type="transmembrane region" description="Helical" evidence="1">
    <location>
        <begin position="176"/>
        <end position="195"/>
    </location>
</feature>
<reference evidence="2 3" key="1">
    <citation type="submission" date="2024-09" db="EMBL/GenBank/DDBJ databases">
        <authorList>
            <person name="Sun Q."/>
            <person name="Mori K."/>
        </authorList>
    </citation>
    <scope>NUCLEOTIDE SEQUENCE [LARGE SCALE GENOMIC DNA]</scope>
    <source>
        <strain evidence="2 3">JCM 12520</strain>
    </source>
</reference>
<name>A0ABV5W490_9BACL</name>
<proteinExistence type="predicted"/>
<evidence type="ECO:0000256" key="1">
    <source>
        <dbReference type="SAM" id="Phobius"/>
    </source>
</evidence>
<keyword evidence="1" id="KW-0812">Transmembrane</keyword>
<feature type="transmembrane region" description="Helical" evidence="1">
    <location>
        <begin position="60"/>
        <end position="81"/>
    </location>
</feature>
<sequence length="223" mass="23869">MTTMKLDFPLAIAESTRLRIRLASLALFAAGLCFVLYPAFRPFSDEASLQGAEAFASGRWVVAHVLAIIGFVLLTYGLYGLHLRLQATGAERTAFLALAFGGLGVGLTLPFYGAEVYGLHVIGLEAIRLQNADLIRLADAIRSGPGLVMFVIGLVLLAVGAIYSCIAVWKSRVMAKWCAAPLTVGLLLYLPQFIAAQPMRIAHGALVAIGCMWLAAAMRTEKS</sequence>
<feature type="transmembrane region" description="Helical" evidence="1">
    <location>
        <begin position="201"/>
        <end position="218"/>
    </location>
</feature>
<organism evidence="2 3">
    <name type="scientific">Paenibacillus hodogayensis</name>
    <dbReference type="NCBI Taxonomy" id="279208"/>
    <lineage>
        <taxon>Bacteria</taxon>
        <taxon>Bacillati</taxon>
        <taxon>Bacillota</taxon>
        <taxon>Bacilli</taxon>
        <taxon>Bacillales</taxon>
        <taxon>Paenibacillaceae</taxon>
        <taxon>Paenibacillus</taxon>
    </lineage>
</organism>